<evidence type="ECO:0000313" key="1">
    <source>
        <dbReference type="EnsemblMetazoa" id="ACOM023245-PA.1"/>
    </source>
</evidence>
<accession>A0A8W7NZL1</accession>
<name>A0A8W7NZL1_ANOCL</name>
<dbReference type="Proteomes" id="UP000075882">
    <property type="component" value="Unassembled WGS sequence"/>
</dbReference>
<dbReference type="AlphaFoldDB" id="A0A8W7NZL1"/>
<proteinExistence type="predicted"/>
<sequence length="210" mass="23534">MICFCRWLSLRRLNRIPTACSRKSCIDSDNDGSGDSSTEYAQRFLLAQTRLHLPGSGNGRWGRMTRARSVQLHLPDAECRIRASYLETIVSGEPAARPPGISSIVFGLPRSSSSLSQNVSVELSSSACASAGREETIGNILEERYFDRCLIGPPEQMIPYRLGLQCSLLFLFRFREDTRDVSKHVHTMQKLMIGWNEAQSKALDSHALKR</sequence>
<protein>
    <submittedName>
        <fullName evidence="1">Uncharacterized protein</fullName>
    </submittedName>
</protein>
<reference evidence="1" key="1">
    <citation type="submission" date="2022-08" db="UniProtKB">
        <authorList>
            <consortium name="EnsemblMetazoa"/>
        </authorList>
    </citation>
    <scope>IDENTIFICATION</scope>
</reference>
<dbReference type="EnsemblMetazoa" id="ACOM023245-RA">
    <property type="protein sequence ID" value="ACOM023245-PA.1"/>
    <property type="gene ID" value="ACOM023245"/>
</dbReference>
<organism evidence="1">
    <name type="scientific">Anopheles coluzzii</name>
    <name type="common">African malaria mosquito</name>
    <dbReference type="NCBI Taxonomy" id="1518534"/>
    <lineage>
        <taxon>Eukaryota</taxon>
        <taxon>Metazoa</taxon>
        <taxon>Ecdysozoa</taxon>
        <taxon>Arthropoda</taxon>
        <taxon>Hexapoda</taxon>
        <taxon>Insecta</taxon>
        <taxon>Pterygota</taxon>
        <taxon>Neoptera</taxon>
        <taxon>Endopterygota</taxon>
        <taxon>Diptera</taxon>
        <taxon>Nematocera</taxon>
        <taxon>Culicoidea</taxon>
        <taxon>Culicidae</taxon>
        <taxon>Anophelinae</taxon>
        <taxon>Anopheles</taxon>
    </lineage>
</organism>